<dbReference type="SUPFAM" id="SSF53098">
    <property type="entry name" value="Ribonuclease H-like"/>
    <property type="match status" value="1"/>
</dbReference>
<dbReference type="STRING" id="486041.B0DN85"/>
<reference evidence="2 3" key="1">
    <citation type="journal article" date="2008" name="Nature">
        <title>The genome of Laccaria bicolor provides insights into mycorrhizal symbiosis.</title>
        <authorList>
            <person name="Martin F."/>
            <person name="Aerts A."/>
            <person name="Ahren D."/>
            <person name="Brun A."/>
            <person name="Danchin E.G.J."/>
            <person name="Duchaussoy F."/>
            <person name="Gibon J."/>
            <person name="Kohler A."/>
            <person name="Lindquist E."/>
            <person name="Pereda V."/>
            <person name="Salamov A."/>
            <person name="Shapiro H.J."/>
            <person name="Wuyts J."/>
            <person name="Blaudez D."/>
            <person name="Buee M."/>
            <person name="Brokstein P."/>
            <person name="Canbaeck B."/>
            <person name="Cohen D."/>
            <person name="Courty P.E."/>
            <person name="Coutinho P.M."/>
            <person name="Delaruelle C."/>
            <person name="Detter J.C."/>
            <person name="Deveau A."/>
            <person name="DiFazio S."/>
            <person name="Duplessis S."/>
            <person name="Fraissinet-Tachet L."/>
            <person name="Lucic E."/>
            <person name="Frey-Klett P."/>
            <person name="Fourrey C."/>
            <person name="Feussner I."/>
            <person name="Gay G."/>
            <person name="Grimwood J."/>
            <person name="Hoegger P.J."/>
            <person name="Jain P."/>
            <person name="Kilaru S."/>
            <person name="Labbe J."/>
            <person name="Lin Y.C."/>
            <person name="Legue V."/>
            <person name="Le Tacon F."/>
            <person name="Marmeisse R."/>
            <person name="Melayah D."/>
            <person name="Montanini B."/>
            <person name="Muratet M."/>
            <person name="Nehls U."/>
            <person name="Niculita-Hirzel H."/>
            <person name="Oudot-Le Secq M.P."/>
            <person name="Peter M."/>
            <person name="Quesneville H."/>
            <person name="Rajashekar B."/>
            <person name="Reich M."/>
            <person name="Rouhier N."/>
            <person name="Schmutz J."/>
            <person name="Yin T."/>
            <person name="Chalot M."/>
            <person name="Henrissat B."/>
            <person name="Kuees U."/>
            <person name="Lucas S."/>
            <person name="Van de Peer Y."/>
            <person name="Podila G.K."/>
            <person name="Polle A."/>
            <person name="Pukkila P.J."/>
            <person name="Richardson P.M."/>
            <person name="Rouze P."/>
            <person name="Sanders I.R."/>
            <person name="Stajich J.E."/>
            <person name="Tunlid A."/>
            <person name="Tuskan G."/>
            <person name="Grigoriev I.V."/>
        </authorList>
    </citation>
    <scope>NUCLEOTIDE SEQUENCE [LARGE SCALE GENOMIC DNA]</scope>
    <source>
        <strain evidence="3">S238N-H82 / ATCC MYA-4686</strain>
    </source>
</reference>
<protein>
    <submittedName>
        <fullName evidence="2">Predicted protein</fullName>
    </submittedName>
</protein>
<evidence type="ECO:0000313" key="3">
    <source>
        <dbReference type="Proteomes" id="UP000001194"/>
    </source>
</evidence>
<dbReference type="AlphaFoldDB" id="B0DN85"/>
<dbReference type="RefSeq" id="XP_001885398.1">
    <property type="nucleotide sequence ID" value="XM_001885363.1"/>
</dbReference>
<dbReference type="HOGENOM" id="CLU_099691_1_0_1"/>
<evidence type="ECO:0000256" key="1">
    <source>
        <dbReference type="SAM" id="SignalP"/>
    </source>
</evidence>
<evidence type="ECO:0000313" key="2">
    <source>
        <dbReference type="EMBL" id="EDR03830.1"/>
    </source>
</evidence>
<accession>B0DN85</accession>
<gene>
    <name evidence="2" type="ORF">LACBIDRAFT_306525</name>
</gene>
<dbReference type="KEGG" id="lbc:LACBIDRAFT_306525"/>
<organism evidence="3">
    <name type="scientific">Laccaria bicolor (strain S238N-H82 / ATCC MYA-4686)</name>
    <name type="common">Bicoloured deceiver</name>
    <name type="synonym">Laccaria laccata var. bicolor</name>
    <dbReference type="NCBI Taxonomy" id="486041"/>
    <lineage>
        <taxon>Eukaryota</taxon>
        <taxon>Fungi</taxon>
        <taxon>Dikarya</taxon>
        <taxon>Basidiomycota</taxon>
        <taxon>Agaricomycotina</taxon>
        <taxon>Agaricomycetes</taxon>
        <taxon>Agaricomycetidae</taxon>
        <taxon>Agaricales</taxon>
        <taxon>Agaricineae</taxon>
        <taxon>Hydnangiaceae</taxon>
        <taxon>Laccaria</taxon>
    </lineage>
</organism>
<dbReference type="OrthoDB" id="3359487at2759"/>
<proteinExistence type="predicted"/>
<sequence>MSFQLHKLSFALVNSIMILLPAWKACLVELSCAVRIMPRNVQTCWNLTYDMLQFSLKYKDAIKMVTTDLANSLWKYELNNNEWLIVKELVILKDGTEFFSQGSPNLANLIPAMDHIDKDFTMKTQANSKTHPAIQHTLTLAKKTLNWYYSLTDESEVYQIVMAISVLHPQHKLEYFK</sequence>
<dbReference type="Proteomes" id="UP000001194">
    <property type="component" value="Unassembled WGS sequence"/>
</dbReference>
<dbReference type="GeneID" id="6081052"/>
<dbReference type="InterPro" id="IPR012337">
    <property type="entry name" value="RNaseH-like_sf"/>
</dbReference>
<name>B0DN85_LACBS</name>
<feature type="chain" id="PRO_5002749167" evidence="1">
    <location>
        <begin position="34"/>
        <end position="177"/>
    </location>
</feature>
<keyword evidence="3" id="KW-1185">Reference proteome</keyword>
<feature type="signal peptide" evidence="1">
    <location>
        <begin position="1"/>
        <end position="33"/>
    </location>
</feature>
<dbReference type="InParanoid" id="B0DN85"/>
<dbReference type="EMBL" id="DS547121">
    <property type="protein sequence ID" value="EDR03830.1"/>
    <property type="molecule type" value="Genomic_DNA"/>
</dbReference>
<keyword evidence="1" id="KW-0732">Signal</keyword>